<evidence type="ECO:0000256" key="10">
    <source>
        <dbReference type="ARBA" id="ARBA00023201"/>
    </source>
</evidence>
<dbReference type="Gene3D" id="1.10.287.770">
    <property type="entry name" value="YojJ-like"/>
    <property type="match status" value="1"/>
</dbReference>
<dbReference type="EMBL" id="AP028915">
    <property type="protein sequence ID" value="BES96242.1"/>
    <property type="molecule type" value="Genomic_DNA"/>
</dbReference>
<gene>
    <name evidence="14" type="ORF">NTJ_09051</name>
</gene>
<keyword evidence="7" id="KW-0915">Sodium</keyword>
<protein>
    <submittedName>
        <fullName evidence="14">Amiloride-sensitive sodium channel</fullName>
    </submittedName>
</protein>
<evidence type="ECO:0000256" key="3">
    <source>
        <dbReference type="ARBA" id="ARBA00022448"/>
    </source>
</evidence>
<feature type="transmembrane region" description="Helical" evidence="13">
    <location>
        <begin position="419"/>
        <end position="447"/>
    </location>
</feature>
<evidence type="ECO:0000256" key="5">
    <source>
        <dbReference type="ARBA" id="ARBA00022692"/>
    </source>
</evidence>
<name>A0ABN7AXZ8_9HEMI</name>
<dbReference type="InterPro" id="IPR001873">
    <property type="entry name" value="ENaC"/>
</dbReference>
<keyword evidence="6 13" id="KW-1133">Transmembrane helix</keyword>
<organism evidence="14 15">
    <name type="scientific">Nesidiocoris tenuis</name>
    <dbReference type="NCBI Taxonomy" id="355587"/>
    <lineage>
        <taxon>Eukaryota</taxon>
        <taxon>Metazoa</taxon>
        <taxon>Ecdysozoa</taxon>
        <taxon>Arthropoda</taxon>
        <taxon>Hexapoda</taxon>
        <taxon>Insecta</taxon>
        <taxon>Pterygota</taxon>
        <taxon>Neoptera</taxon>
        <taxon>Paraneoptera</taxon>
        <taxon>Hemiptera</taxon>
        <taxon>Heteroptera</taxon>
        <taxon>Panheteroptera</taxon>
        <taxon>Cimicomorpha</taxon>
        <taxon>Miridae</taxon>
        <taxon>Dicyphina</taxon>
        <taxon>Nesidiocoris</taxon>
    </lineage>
</organism>
<keyword evidence="9 13" id="KW-0472">Membrane</keyword>
<evidence type="ECO:0000313" key="14">
    <source>
        <dbReference type="EMBL" id="BES96242.1"/>
    </source>
</evidence>
<keyword evidence="10 12" id="KW-0739">Sodium transport</keyword>
<evidence type="ECO:0000256" key="11">
    <source>
        <dbReference type="ARBA" id="ARBA00023303"/>
    </source>
</evidence>
<sequence length="481" mass="55153">MRKIAHFTIKIFGILGDFFGHTSLHGLKFIAERDRHWSERLLWTALCTISWIGFGILFKISHTAFQEDATRYEVDTNYLQAQAIFPFVTVCEYDNPALLLKKAEEIFGEEHGQDYVELLRELTYFRGTAPQMKANGNNNDIMLLKGNFSGLAKEVRMECDELFSDCFWNDDDDFDCCKHFLPTETELGPCFTFSIENEKLIKDRGDPDWVDVTLNERKQMADLMFDMTGAAKVYLHSQYDVPYLNTAPSHIIQGVPRYVKMALITFFDLRNAPEVRQLSVNRRKCRFPDENDLKSADFYSYSACILDCRRKAQMYLCNCTSHFTPKSKPEEHCDYNGIICLHNHSRNLLKLKTQWSGSDGLACDCLPSCEDNDFDINIFETEDMIEFLARFNHSGVSLRSMSLPSEIYRRIVVRGVLDLVVSIGGAAGLFVGASLLTVLEVTYYFVFRSKRQSRGNRTRHEDEVAQDGNGTVPQGLLPFVL</sequence>
<keyword evidence="15" id="KW-1185">Reference proteome</keyword>
<evidence type="ECO:0000256" key="6">
    <source>
        <dbReference type="ARBA" id="ARBA00022989"/>
    </source>
</evidence>
<evidence type="ECO:0000313" key="15">
    <source>
        <dbReference type="Proteomes" id="UP001307889"/>
    </source>
</evidence>
<dbReference type="PANTHER" id="PTHR11690">
    <property type="entry name" value="AMILORIDE-SENSITIVE SODIUM CHANNEL-RELATED"/>
    <property type="match status" value="1"/>
</dbReference>
<evidence type="ECO:0000256" key="4">
    <source>
        <dbReference type="ARBA" id="ARBA00022461"/>
    </source>
</evidence>
<dbReference type="Gene3D" id="2.60.470.10">
    <property type="entry name" value="Acid-sensing ion channels like domains"/>
    <property type="match status" value="1"/>
</dbReference>
<comment type="similarity">
    <text evidence="2 12">Belongs to the amiloride-sensitive sodium channel (TC 1.A.6) family.</text>
</comment>
<evidence type="ECO:0000256" key="2">
    <source>
        <dbReference type="ARBA" id="ARBA00007193"/>
    </source>
</evidence>
<dbReference type="Proteomes" id="UP001307889">
    <property type="component" value="Chromosome 7"/>
</dbReference>
<proteinExistence type="inferred from homology"/>
<evidence type="ECO:0000256" key="1">
    <source>
        <dbReference type="ARBA" id="ARBA00004141"/>
    </source>
</evidence>
<dbReference type="GO" id="GO:0034220">
    <property type="term" value="P:monoatomic ion transmembrane transport"/>
    <property type="evidence" value="ECO:0007669"/>
    <property type="project" value="UniProtKB-KW"/>
</dbReference>
<evidence type="ECO:0000256" key="12">
    <source>
        <dbReference type="RuleBase" id="RU000679"/>
    </source>
</evidence>
<keyword evidence="8 12" id="KW-0406">Ion transport</keyword>
<reference evidence="14 15" key="1">
    <citation type="submission" date="2023-09" db="EMBL/GenBank/DDBJ databases">
        <title>Nesidiocoris tenuis whole genome shotgun sequence.</title>
        <authorList>
            <person name="Shibata T."/>
            <person name="Shimoda M."/>
            <person name="Kobayashi T."/>
            <person name="Uehara T."/>
        </authorList>
    </citation>
    <scope>NUCLEOTIDE SEQUENCE [LARGE SCALE GENOMIC DNA]</scope>
    <source>
        <strain evidence="14 15">Japan</strain>
    </source>
</reference>
<dbReference type="Pfam" id="PF00858">
    <property type="entry name" value="ASC"/>
    <property type="match status" value="1"/>
</dbReference>
<accession>A0ABN7AXZ8</accession>
<evidence type="ECO:0000256" key="13">
    <source>
        <dbReference type="SAM" id="Phobius"/>
    </source>
</evidence>
<keyword evidence="5 12" id="KW-0812">Transmembrane</keyword>
<feature type="transmembrane region" description="Helical" evidence="13">
    <location>
        <begin position="41"/>
        <end position="58"/>
    </location>
</feature>
<comment type="subcellular location">
    <subcellularLocation>
        <location evidence="1">Membrane</location>
        <topology evidence="1">Multi-pass membrane protein</topology>
    </subcellularLocation>
</comment>
<dbReference type="PRINTS" id="PR01078">
    <property type="entry name" value="AMINACHANNEL"/>
</dbReference>
<dbReference type="PANTHER" id="PTHR11690:SF175">
    <property type="entry name" value="PICKPOCKET 13-RELATED"/>
    <property type="match status" value="1"/>
</dbReference>
<keyword evidence="4 12" id="KW-0894">Sodium channel</keyword>
<keyword evidence="11 12" id="KW-0407">Ion channel</keyword>
<evidence type="ECO:0000256" key="8">
    <source>
        <dbReference type="ARBA" id="ARBA00023065"/>
    </source>
</evidence>
<evidence type="ECO:0000256" key="7">
    <source>
        <dbReference type="ARBA" id="ARBA00023053"/>
    </source>
</evidence>
<evidence type="ECO:0000256" key="9">
    <source>
        <dbReference type="ARBA" id="ARBA00023136"/>
    </source>
</evidence>
<keyword evidence="3 12" id="KW-0813">Transport</keyword>